<dbReference type="GeneID" id="18502956"/>
<evidence type="ECO:0000313" key="4">
    <source>
        <dbReference type="Proteomes" id="UP000019367"/>
    </source>
</evidence>
<sequence>MRINRVSDESGDMQKLQLEVTRLNLWTVGGIIIVGFCTVGANAYFLGSKISNANRDIMDLQKGVQDVRQMYEMERTARVERGKVTDANFKVVFDKMPQFDLLAQQILRLTELTAENSKAIEETNRRMELNVERTQTKLDTIISRQAEQSSDIKVIQSQLTGQQQQRTQRTLFPVEPSPFLRIR</sequence>
<keyword evidence="2" id="KW-0812">Transmembrane</keyword>
<organism evidence="3 4">
    <name type="scientific">Rhizobium phage vB_RglS_P106B</name>
    <dbReference type="NCBI Taxonomy" id="1458697"/>
    <lineage>
        <taxon>Viruses</taxon>
        <taxon>Duplodnaviria</taxon>
        <taxon>Heunggongvirae</taxon>
        <taxon>Uroviricota</taxon>
        <taxon>Caudoviricetes</taxon>
        <taxon>Rigallicvirus</taxon>
        <taxon>Rigallicvirus P106B</taxon>
    </lineage>
</organism>
<proteinExistence type="predicted"/>
<dbReference type="KEGG" id="vg:18502956"/>
<keyword evidence="1" id="KW-0175">Coiled coil</keyword>
<dbReference type="EMBL" id="KF977490">
    <property type="protein sequence ID" value="AHJ10693.1"/>
    <property type="molecule type" value="Genomic_DNA"/>
</dbReference>
<accession>W6E9M7</accession>
<evidence type="ECO:0000256" key="1">
    <source>
        <dbReference type="SAM" id="Coils"/>
    </source>
</evidence>
<feature type="coiled-coil region" evidence="1">
    <location>
        <begin position="102"/>
        <end position="137"/>
    </location>
</feature>
<dbReference type="RefSeq" id="YP_009005936.1">
    <property type="nucleotide sequence ID" value="NC_023566.1"/>
</dbReference>
<keyword evidence="4" id="KW-1185">Reference proteome</keyword>
<keyword evidence="2" id="KW-1133">Transmembrane helix</keyword>
<gene>
    <name evidence="3" type="ORF">P106B_10</name>
</gene>
<reference evidence="3 4" key="1">
    <citation type="journal article" date="2015" name="Microbiology">
        <title>Genomic and phenotypic characterization of Rhizobium gallicum phage vB_RglS_P106B.</title>
        <authorList>
            <person name="Halmillawewa A.P."/>
            <person name="Restrepo-Cordoba M."/>
            <person name="Yost C.K."/>
            <person name="Hynes M.F."/>
        </authorList>
    </citation>
    <scope>NUCLEOTIDE SEQUENCE [LARGE SCALE GENOMIC DNA]</scope>
</reference>
<evidence type="ECO:0000313" key="3">
    <source>
        <dbReference type="EMBL" id="AHJ10693.1"/>
    </source>
</evidence>
<name>W6E9M7_9CAUD</name>
<protein>
    <submittedName>
        <fullName evidence="3">Uncharacterized protein</fullName>
    </submittedName>
</protein>
<dbReference type="Proteomes" id="UP000019367">
    <property type="component" value="Segment"/>
</dbReference>
<keyword evidence="2" id="KW-0472">Membrane</keyword>
<evidence type="ECO:0000256" key="2">
    <source>
        <dbReference type="SAM" id="Phobius"/>
    </source>
</evidence>
<feature type="transmembrane region" description="Helical" evidence="2">
    <location>
        <begin position="23"/>
        <end position="45"/>
    </location>
</feature>